<comment type="caution">
    <text evidence="2">The sequence shown here is derived from an EMBL/GenBank/DDBJ whole genome shotgun (WGS) entry which is preliminary data.</text>
</comment>
<organism evidence="2 3">
    <name type="scientific">Agarivorans gilvus</name>
    <dbReference type="NCBI Taxonomy" id="680279"/>
    <lineage>
        <taxon>Bacteria</taxon>
        <taxon>Pseudomonadati</taxon>
        <taxon>Pseudomonadota</taxon>
        <taxon>Gammaproteobacteria</taxon>
        <taxon>Alteromonadales</taxon>
        <taxon>Alteromonadaceae</taxon>
        <taxon>Agarivorans</taxon>
    </lineage>
</organism>
<accession>A0ABQ1I677</accession>
<evidence type="ECO:0000313" key="2">
    <source>
        <dbReference type="EMBL" id="GGB17107.1"/>
    </source>
</evidence>
<reference evidence="3" key="1">
    <citation type="journal article" date="2019" name="Int. J. Syst. Evol. Microbiol.">
        <title>The Global Catalogue of Microorganisms (GCM) 10K type strain sequencing project: providing services to taxonomists for standard genome sequencing and annotation.</title>
        <authorList>
            <consortium name="The Broad Institute Genomics Platform"/>
            <consortium name="The Broad Institute Genome Sequencing Center for Infectious Disease"/>
            <person name="Wu L."/>
            <person name="Ma J."/>
        </authorList>
    </citation>
    <scope>NUCLEOTIDE SEQUENCE [LARGE SCALE GENOMIC DNA]</scope>
    <source>
        <strain evidence="3">CGMCC 1.10131</strain>
    </source>
</reference>
<dbReference type="InterPro" id="IPR014710">
    <property type="entry name" value="RmlC-like_jellyroll"/>
</dbReference>
<dbReference type="Pfam" id="PF00027">
    <property type="entry name" value="cNMP_binding"/>
    <property type="match status" value="1"/>
</dbReference>
<keyword evidence="3" id="KW-1185">Reference proteome</keyword>
<dbReference type="InterPro" id="IPR000595">
    <property type="entry name" value="cNMP-bd_dom"/>
</dbReference>
<dbReference type="EMBL" id="BMDY01000024">
    <property type="protein sequence ID" value="GGB17107.1"/>
    <property type="molecule type" value="Genomic_DNA"/>
</dbReference>
<dbReference type="Proteomes" id="UP000651977">
    <property type="component" value="Unassembled WGS sequence"/>
</dbReference>
<proteinExistence type="predicted"/>
<evidence type="ECO:0000313" key="3">
    <source>
        <dbReference type="Proteomes" id="UP000651977"/>
    </source>
</evidence>
<feature type="domain" description="Cyclic nucleotide-binding" evidence="1">
    <location>
        <begin position="13"/>
        <end position="118"/>
    </location>
</feature>
<dbReference type="CDD" id="cd00038">
    <property type="entry name" value="CAP_ED"/>
    <property type="match status" value="1"/>
</dbReference>
<gene>
    <name evidence="2" type="ORF">GCM10007414_33160</name>
</gene>
<dbReference type="Gene3D" id="2.60.120.10">
    <property type="entry name" value="Jelly Rolls"/>
    <property type="match status" value="1"/>
</dbReference>
<dbReference type="InterPro" id="IPR018490">
    <property type="entry name" value="cNMP-bd_dom_sf"/>
</dbReference>
<sequence length="197" mass="22936">MDRRYLKQQLMDFFNQYQLGINWRLLTLNFEVHSLHKGECLVHQGEHSSKVFFLNKGLLRYYSLSDNGKEYTQTLAKAPRMVGSTRAMVSEQPSLFSIEALEPCLAISFSWKSFYQQMSQDLAFMQAYAKFMESIFISKEMKEHRMASHSATQRYLDFCCDFPELQRSLPQQQIASYIGITPVALSRIRAKLKNTMG</sequence>
<dbReference type="PROSITE" id="PS50042">
    <property type="entry name" value="CNMP_BINDING_3"/>
    <property type="match status" value="1"/>
</dbReference>
<dbReference type="SUPFAM" id="SSF51206">
    <property type="entry name" value="cAMP-binding domain-like"/>
    <property type="match status" value="1"/>
</dbReference>
<protein>
    <submittedName>
        <fullName evidence="2">cAMP-binding protein</fullName>
    </submittedName>
</protein>
<evidence type="ECO:0000259" key="1">
    <source>
        <dbReference type="PROSITE" id="PS50042"/>
    </source>
</evidence>
<dbReference type="RefSeq" id="WP_055733948.1">
    <property type="nucleotide sequence ID" value="NZ_BMDY01000024.1"/>
</dbReference>
<name>A0ABQ1I677_9ALTE</name>